<dbReference type="EnsemblMetazoa" id="CapteT212787">
    <property type="protein sequence ID" value="CapteP212787"/>
    <property type="gene ID" value="CapteG212787"/>
</dbReference>
<accession>R7TAX2</accession>
<reference evidence="2 4" key="2">
    <citation type="journal article" date="2013" name="Nature">
        <title>Insights into bilaterian evolution from three spiralian genomes.</title>
        <authorList>
            <person name="Simakov O."/>
            <person name="Marletaz F."/>
            <person name="Cho S.J."/>
            <person name="Edsinger-Gonzales E."/>
            <person name="Havlak P."/>
            <person name="Hellsten U."/>
            <person name="Kuo D.H."/>
            <person name="Larsson T."/>
            <person name="Lv J."/>
            <person name="Arendt D."/>
            <person name="Savage R."/>
            <person name="Osoegawa K."/>
            <person name="de Jong P."/>
            <person name="Grimwood J."/>
            <person name="Chapman J.A."/>
            <person name="Shapiro H."/>
            <person name="Aerts A."/>
            <person name="Otillar R.P."/>
            <person name="Terry A.Y."/>
            <person name="Boore J.L."/>
            <person name="Grigoriev I.V."/>
            <person name="Lindberg D.R."/>
            <person name="Seaver E.C."/>
            <person name="Weisblat D.A."/>
            <person name="Putnam N.H."/>
            <person name="Rokhsar D.S."/>
        </authorList>
    </citation>
    <scope>NUCLEOTIDE SEQUENCE</scope>
    <source>
        <strain evidence="2 4">I ESC-2004</strain>
    </source>
</reference>
<evidence type="ECO:0000313" key="2">
    <source>
        <dbReference type="EMBL" id="ELT90662.1"/>
    </source>
</evidence>
<dbReference type="EMBL" id="AMQN01014254">
    <property type="status" value="NOT_ANNOTATED_CDS"/>
    <property type="molecule type" value="Genomic_DNA"/>
</dbReference>
<keyword evidence="1" id="KW-0812">Transmembrane</keyword>
<dbReference type="STRING" id="283909.R7TAX2"/>
<keyword evidence="1" id="KW-1133">Transmembrane helix</keyword>
<dbReference type="Gene3D" id="3.40.50.150">
    <property type="entry name" value="Vaccinia Virus protein VP39"/>
    <property type="match status" value="1"/>
</dbReference>
<feature type="transmembrane region" description="Helical" evidence="1">
    <location>
        <begin position="12"/>
        <end position="31"/>
    </location>
</feature>
<reference evidence="3" key="3">
    <citation type="submission" date="2015-06" db="UniProtKB">
        <authorList>
            <consortium name="EnsemblMetazoa"/>
        </authorList>
    </citation>
    <scope>IDENTIFICATION</scope>
</reference>
<reference evidence="4" key="1">
    <citation type="submission" date="2012-12" db="EMBL/GenBank/DDBJ databases">
        <authorList>
            <person name="Hellsten U."/>
            <person name="Grimwood J."/>
            <person name="Chapman J.A."/>
            <person name="Shapiro H."/>
            <person name="Aerts A."/>
            <person name="Otillar R.P."/>
            <person name="Terry A.Y."/>
            <person name="Boore J.L."/>
            <person name="Simakov O."/>
            <person name="Marletaz F."/>
            <person name="Cho S.-J."/>
            <person name="Edsinger-Gonzales E."/>
            <person name="Havlak P."/>
            <person name="Kuo D.-H."/>
            <person name="Larsson T."/>
            <person name="Lv J."/>
            <person name="Arendt D."/>
            <person name="Savage R."/>
            <person name="Osoegawa K."/>
            <person name="de Jong P."/>
            <person name="Lindberg D.R."/>
            <person name="Seaver E.C."/>
            <person name="Weisblat D.A."/>
            <person name="Putnam N.H."/>
            <person name="Grigoriev I.V."/>
            <person name="Rokhsar D.S."/>
        </authorList>
    </citation>
    <scope>NUCLEOTIDE SEQUENCE</scope>
    <source>
        <strain evidence="4">I ESC-2004</strain>
    </source>
</reference>
<dbReference type="HOGENOM" id="CLU_077230_0_0_1"/>
<evidence type="ECO:0000313" key="4">
    <source>
        <dbReference type="Proteomes" id="UP000014760"/>
    </source>
</evidence>
<evidence type="ECO:0000313" key="3">
    <source>
        <dbReference type="EnsemblMetazoa" id="CapteP212787"/>
    </source>
</evidence>
<evidence type="ECO:0008006" key="5">
    <source>
        <dbReference type="Google" id="ProtNLM"/>
    </source>
</evidence>
<dbReference type="SUPFAM" id="SSF53335">
    <property type="entry name" value="S-adenosyl-L-methionine-dependent methyltransferases"/>
    <property type="match status" value="1"/>
</dbReference>
<protein>
    <recommendedName>
        <fullName evidence="5">Methyltransferase domain-containing protein</fullName>
    </recommendedName>
</protein>
<organism evidence="2">
    <name type="scientific">Capitella teleta</name>
    <name type="common">Polychaete worm</name>
    <dbReference type="NCBI Taxonomy" id="283909"/>
    <lineage>
        <taxon>Eukaryota</taxon>
        <taxon>Metazoa</taxon>
        <taxon>Spiralia</taxon>
        <taxon>Lophotrochozoa</taxon>
        <taxon>Annelida</taxon>
        <taxon>Polychaeta</taxon>
        <taxon>Sedentaria</taxon>
        <taxon>Scolecida</taxon>
        <taxon>Capitellidae</taxon>
        <taxon>Capitella</taxon>
    </lineage>
</organism>
<keyword evidence="1" id="KW-0472">Membrane</keyword>
<sequence>MVGKVEPRLLFPFLWVLLFVGILLISKGLHFHESLLMTSSKEVLNVHPLAPINAKHVDLINNPFTLEGHMFWSSIVGMNITPGIFDDCRNLAGELTSRHPLPKVFHDMYGPFKSKLKTVLSDGKPPEGYSLKYKGESLVFWNIITRIPHIETVCETGFNTGSGTLLWLTAKPNVHVYSFDIGDHPYAKPMADYIQEQFPGRHNITWGDSTKTLPLFVKKNPRIQCDIIYVDGGHTYAVSKKDFENFSKLGYTGSVVILDNYPDYRLTFMKDLGGMWEDNRRLMNILEVFKCTYGRMRKQGFSFGLLTKTTTHT</sequence>
<keyword evidence="4" id="KW-1185">Reference proteome</keyword>
<dbReference type="InterPro" id="IPR029063">
    <property type="entry name" value="SAM-dependent_MTases_sf"/>
</dbReference>
<evidence type="ECO:0000256" key="1">
    <source>
        <dbReference type="SAM" id="Phobius"/>
    </source>
</evidence>
<dbReference type="AlphaFoldDB" id="R7TAX2"/>
<dbReference type="Pfam" id="PF13578">
    <property type="entry name" value="Methyltransf_24"/>
    <property type="match status" value="1"/>
</dbReference>
<proteinExistence type="predicted"/>
<dbReference type="Proteomes" id="UP000014760">
    <property type="component" value="Unassembled WGS sequence"/>
</dbReference>
<gene>
    <name evidence="2" type="ORF">CAPTEDRAFT_212787</name>
</gene>
<name>R7TAX2_CAPTE</name>
<dbReference type="OrthoDB" id="6074443at2759"/>
<dbReference type="EMBL" id="KB310830">
    <property type="protein sequence ID" value="ELT90662.1"/>
    <property type="molecule type" value="Genomic_DNA"/>
</dbReference>